<evidence type="ECO:0000256" key="3">
    <source>
        <dbReference type="ARBA" id="ARBA00022723"/>
    </source>
</evidence>
<evidence type="ECO:0000256" key="6">
    <source>
        <dbReference type="ARBA" id="ARBA00025111"/>
    </source>
</evidence>
<evidence type="ECO:0000256" key="5">
    <source>
        <dbReference type="ARBA" id="ARBA00023004"/>
    </source>
</evidence>
<dbReference type="Proteomes" id="UP000749559">
    <property type="component" value="Unassembled WGS sequence"/>
</dbReference>
<evidence type="ECO:0000256" key="8">
    <source>
        <dbReference type="PIRSR" id="PIRSR601519-1"/>
    </source>
</evidence>
<feature type="binding site" evidence="8">
    <location>
        <position position="178"/>
    </location>
    <ligand>
        <name>Fe cation</name>
        <dbReference type="ChEBI" id="CHEBI:24875"/>
        <label>1</label>
    </ligand>
</feature>
<dbReference type="GO" id="GO:0004322">
    <property type="term" value="F:ferroxidase activity"/>
    <property type="evidence" value="ECO:0007669"/>
    <property type="project" value="UniProtKB-EC"/>
</dbReference>
<keyword evidence="11" id="KW-1185">Reference proteome</keyword>
<dbReference type="GO" id="GO:0005737">
    <property type="term" value="C:cytoplasm"/>
    <property type="evidence" value="ECO:0007669"/>
    <property type="project" value="TreeGrafter"/>
</dbReference>
<evidence type="ECO:0000256" key="4">
    <source>
        <dbReference type="ARBA" id="ARBA00023002"/>
    </source>
</evidence>
<dbReference type="GO" id="GO:0006879">
    <property type="term" value="P:intracellular iron ion homeostasis"/>
    <property type="evidence" value="ECO:0007669"/>
    <property type="project" value="UniProtKB-KW"/>
</dbReference>
<keyword evidence="5 8" id="KW-0408">Iron</keyword>
<dbReference type="InterPro" id="IPR001519">
    <property type="entry name" value="Ferritin"/>
</dbReference>
<dbReference type="PANTHER" id="PTHR11431:SF75">
    <property type="entry name" value="FERRITIN"/>
    <property type="match status" value="1"/>
</dbReference>
<keyword evidence="4 9" id="KW-0560">Oxidoreductase</keyword>
<keyword evidence="2 9" id="KW-0409">Iron storage</keyword>
<comment type="function">
    <text evidence="9">Stores iron in a soluble, non-toxic, readily available form. Important for iron homeostasis. Iron is taken up in the ferrous form and deposited as ferric hydroxides after oxidation.</text>
</comment>
<feature type="binding site" evidence="8">
    <location>
        <position position="102"/>
    </location>
    <ligand>
        <name>Fe cation</name>
        <dbReference type="ChEBI" id="CHEBI:24875"/>
        <label>1</label>
    </ligand>
</feature>
<dbReference type="Gene3D" id="1.20.1260.10">
    <property type="match status" value="1"/>
</dbReference>
<comment type="similarity">
    <text evidence="1 9">Belongs to the ferritin family.</text>
</comment>
<dbReference type="SUPFAM" id="SSF47240">
    <property type="entry name" value="Ferritin-like"/>
    <property type="match status" value="1"/>
</dbReference>
<dbReference type="InterPro" id="IPR009078">
    <property type="entry name" value="Ferritin-like_SF"/>
</dbReference>
<gene>
    <name evidence="10" type="ORF">OFUS_LOCUS10253</name>
</gene>
<evidence type="ECO:0000313" key="10">
    <source>
        <dbReference type="EMBL" id="CAH1783986.1"/>
    </source>
</evidence>
<feature type="binding site" evidence="8">
    <location>
        <position position="99"/>
    </location>
    <ligand>
        <name>Fe cation</name>
        <dbReference type="ChEBI" id="CHEBI:24875"/>
        <label>1</label>
    </ligand>
</feature>
<dbReference type="OrthoDB" id="186462at2759"/>
<sequence length="213" mass="24182">MKVFPVVAILGLTLMSCMGNRHNQVNDEDESESNDASVCDGPYGVCQNYHESVADEINAQITREMEASYTYQAMANHFSRHDFALPGFAKKFQGMSDEEREHAQKLMAYQTKRGGVVRLSNVMAPSRQNWKTALNAMKDCLKLEHVVNAHLLRIHDVAATRNDPHFQDYLESEFLTEQVDSIKELADIVNKLESFKRDGNLALGTHIMDKEFQ</sequence>
<feature type="binding site" evidence="8">
    <location>
        <position position="144"/>
    </location>
    <ligand>
        <name>Fe cation</name>
        <dbReference type="ChEBI" id="CHEBI:24875"/>
        <label>1</label>
    </ligand>
</feature>
<comment type="caution">
    <text evidence="10">The sequence shown here is derived from an EMBL/GenBank/DDBJ whole genome shotgun (WGS) entry which is preliminary data.</text>
</comment>
<evidence type="ECO:0000256" key="9">
    <source>
        <dbReference type="RuleBase" id="RU361145"/>
    </source>
</evidence>
<dbReference type="Pfam" id="PF00210">
    <property type="entry name" value="Ferritin"/>
    <property type="match status" value="1"/>
</dbReference>
<protein>
    <recommendedName>
        <fullName evidence="9">Ferritin</fullName>
        <ecNumber evidence="9">1.16.3.1</ecNumber>
    </recommendedName>
</protein>
<dbReference type="PANTHER" id="PTHR11431">
    <property type="entry name" value="FERRITIN"/>
    <property type="match status" value="1"/>
</dbReference>
<dbReference type="InterPro" id="IPR009040">
    <property type="entry name" value="Ferritin-like_diiron"/>
</dbReference>
<dbReference type="InterPro" id="IPR012347">
    <property type="entry name" value="Ferritin-like"/>
</dbReference>
<accession>A0A8J1XGT1</accession>
<dbReference type="AlphaFoldDB" id="A0A8J1XGT1"/>
<dbReference type="InterPro" id="IPR008331">
    <property type="entry name" value="Ferritin_DPS_dom"/>
</dbReference>
<dbReference type="EC" id="1.16.3.1" evidence="9"/>
<comment type="catalytic activity">
    <reaction evidence="7 9">
        <text>4 Fe(2+) + O2 + 4 H(+) = 4 Fe(3+) + 2 H2O</text>
        <dbReference type="Rhea" id="RHEA:11148"/>
        <dbReference type="ChEBI" id="CHEBI:15377"/>
        <dbReference type="ChEBI" id="CHEBI:15378"/>
        <dbReference type="ChEBI" id="CHEBI:15379"/>
        <dbReference type="ChEBI" id="CHEBI:29033"/>
        <dbReference type="ChEBI" id="CHEBI:29034"/>
        <dbReference type="EC" id="1.16.3.1"/>
    </reaction>
</comment>
<proteinExistence type="inferred from homology"/>
<dbReference type="PROSITE" id="PS50905">
    <property type="entry name" value="FERRITIN_LIKE"/>
    <property type="match status" value="1"/>
</dbReference>
<dbReference type="PROSITE" id="PS00204">
    <property type="entry name" value="FERRITIN_2"/>
    <property type="match status" value="1"/>
</dbReference>
<evidence type="ECO:0000313" key="11">
    <source>
        <dbReference type="Proteomes" id="UP000749559"/>
    </source>
</evidence>
<dbReference type="GO" id="GO:0006826">
    <property type="term" value="P:iron ion transport"/>
    <property type="evidence" value="ECO:0007669"/>
    <property type="project" value="InterPro"/>
</dbReference>
<dbReference type="PROSITE" id="PS51257">
    <property type="entry name" value="PROKAR_LIPOPROTEIN"/>
    <property type="match status" value="1"/>
</dbReference>
<dbReference type="EMBL" id="CAIIXF020000005">
    <property type="protein sequence ID" value="CAH1783986.1"/>
    <property type="molecule type" value="Genomic_DNA"/>
</dbReference>
<dbReference type="CDD" id="cd01056">
    <property type="entry name" value="Euk_Ferritin"/>
    <property type="match status" value="1"/>
</dbReference>
<evidence type="ECO:0000256" key="7">
    <source>
        <dbReference type="ARBA" id="ARBA00047990"/>
    </source>
</evidence>
<evidence type="ECO:0000256" key="2">
    <source>
        <dbReference type="ARBA" id="ARBA00022434"/>
    </source>
</evidence>
<dbReference type="FunFam" id="1.20.1260.10:FF:000002">
    <property type="entry name" value="Ferritin, mitochondrial"/>
    <property type="match status" value="1"/>
</dbReference>
<dbReference type="GO" id="GO:0008199">
    <property type="term" value="F:ferric iron binding"/>
    <property type="evidence" value="ECO:0007669"/>
    <property type="project" value="InterPro"/>
</dbReference>
<dbReference type="GO" id="GO:0008198">
    <property type="term" value="F:ferrous iron binding"/>
    <property type="evidence" value="ECO:0007669"/>
    <property type="project" value="TreeGrafter"/>
</dbReference>
<dbReference type="InterPro" id="IPR014034">
    <property type="entry name" value="Ferritin_CS"/>
</dbReference>
<name>A0A8J1XGT1_OWEFU</name>
<keyword evidence="3 8" id="KW-0479">Metal-binding</keyword>
<feature type="binding site" evidence="8">
    <location>
        <position position="64"/>
    </location>
    <ligand>
        <name>Fe cation</name>
        <dbReference type="ChEBI" id="CHEBI:24875"/>
        <label>1</label>
    </ligand>
</feature>
<reference evidence="10" key="1">
    <citation type="submission" date="2022-03" db="EMBL/GenBank/DDBJ databases">
        <authorList>
            <person name="Martin C."/>
        </authorList>
    </citation>
    <scope>NUCLEOTIDE SEQUENCE</scope>
</reference>
<organism evidence="10 11">
    <name type="scientific">Owenia fusiformis</name>
    <name type="common">Polychaete worm</name>
    <dbReference type="NCBI Taxonomy" id="6347"/>
    <lineage>
        <taxon>Eukaryota</taxon>
        <taxon>Metazoa</taxon>
        <taxon>Spiralia</taxon>
        <taxon>Lophotrochozoa</taxon>
        <taxon>Annelida</taxon>
        <taxon>Polychaeta</taxon>
        <taxon>Sedentaria</taxon>
        <taxon>Canalipalpata</taxon>
        <taxon>Sabellida</taxon>
        <taxon>Oweniida</taxon>
        <taxon>Oweniidae</taxon>
        <taxon>Owenia</taxon>
    </lineage>
</organism>
<evidence type="ECO:0000256" key="1">
    <source>
        <dbReference type="ARBA" id="ARBA00007513"/>
    </source>
</evidence>
<comment type="function">
    <text evidence="6">Stores iron in a soluble, non-toxic, readily available form. Important for iron homeostasis. Has ferroxidase activity. Iron is taken up in the ferrous form and deposited as ferric hydroxides after oxidation.</text>
</comment>